<proteinExistence type="predicted"/>
<dbReference type="InterPro" id="IPR003343">
    <property type="entry name" value="Big_2"/>
</dbReference>
<organism evidence="2 3">
    <name type="scientific">Herbinix hemicellulosilytica</name>
    <dbReference type="NCBI Taxonomy" id="1564487"/>
    <lineage>
        <taxon>Bacteria</taxon>
        <taxon>Bacillati</taxon>
        <taxon>Bacillota</taxon>
        <taxon>Clostridia</taxon>
        <taxon>Lachnospirales</taxon>
        <taxon>Lachnospiraceae</taxon>
        <taxon>Herbinix</taxon>
    </lineage>
</organism>
<sequence length="132" mass="14734">MTKGEEVKLFVYGINKRVSFYSTNFRVAGVNINGKVTAYQTGKAFIIAKVDNKKLKCRVKVIDLNKKNLKLKPGDKYRLRIKGPVLFASYKSSNPEVATVSIFGKIKAKKPGRTKIIANVKGKKLVCIVTVR</sequence>
<keyword evidence="3" id="KW-1185">Reference proteome</keyword>
<dbReference type="AlphaFoldDB" id="A0A0H5SGW7"/>
<evidence type="ECO:0000313" key="2">
    <source>
        <dbReference type="EMBL" id="CRZ34295.1"/>
    </source>
</evidence>
<accession>A0A0H5SGW7</accession>
<dbReference type="InterPro" id="IPR008964">
    <property type="entry name" value="Invasin/intimin_cell_adhesion"/>
</dbReference>
<name>A0A0H5SGW7_HERHM</name>
<dbReference type="Proteomes" id="UP000236497">
    <property type="component" value="Unassembled WGS sequence"/>
</dbReference>
<dbReference type="Pfam" id="PF02368">
    <property type="entry name" value="Big_2"/>
    <property type="match status" value="1"/>
</dbReference>
<protein>
    <recommendedName>
        <fullName evidence="1">BIG2 domain-containing protein</fullName>
    </recommendedName>
</protein>
<dbReference type="EMBL" id="CVTD020000015">
    <property type="protein sequence ID" value="CRZ34295.1"/>
    <property type="molecule type" value="Genomic_DNA"/>
</dbReference>
<evidence type="ECO:0000313" key="3">
    <source>
        <dbReference type="Proteomes" id="UP000236497"/>
    </source>
</evidence>
<dbReference type="SUPFAM" id="SSF49373">
    <property type="entry name" value="Invasin/intimin cell-adhesion fragments"/>
    <property type="match status" value="2"/>
</dbReference>
<reference evidence="2 3" key="1">
    <citation type="submission" date="2015-06" db="EMBL/GenBank/DDBJ databases">
        <authorList>
            <person name="Wibberg Daniel"/>
        </authorList>
    </citation>
    <scope>NUCLEOTIDE SEQUENCE [LARGE SCALE GENOMIC DNA]</scope>
    <source>
        <strain evidence="2 3">T3/55T</strain>
    </source>
</reference>
<evidence type="ECO:0000259" key="1">
    <source>
        <dbReference type="Pfam" id="PF02368"/>
    </source>
</evidence>
<feature type="domain" description="BIG2" evidence="1">
    <location>
        <begin position="90"/>
        <end position="122"/>
    </location>
</feature>
<gene>
    <name evidence="2" type="ORF">HHT355_1093</name>
</gene>
<dbReference type="Gene3D" id="2.60.40.1080">
    <property type="match status" value="2"/>
</dbReference>